<evidence type="ECO:0000256" key="6">
    <source>
        <dbReference type="PROSITE-ProRule" id="PRU00221"/>
    </source>
</evidence>
<dbReference type="Proteomes" id="UP000287033">
    <property type="component" value="Unassembled WGS sequence"/>
</dbReference>
<feature type="compositionally biased region" description="Polar residues" evidence="7">
    <location>
        <begin position="51"/>
        <end position="65"/>
    </location>
</feature>
<accession>A0A401S0T5</accession>
<evidence type="ECO:0000313" key="9">
    <source>
        <dbReference type="Proteomes" id="UP000287033"/>
    </source>
</evidence>
<dbReference type="Pfam" id="PF00400">
    <property type="entry name" value="WD40"/>
    <property type="match status" value="3"/>
</dbReference>
<feature type="compositionally biased region" description="Basic and acidic residues" evidence="7">
    <location>
        <begin position="134"/>
        <end position="158"/>
    </location>
</feature>
<feature type="compositionally biased region" description="Polar residues" evidence="7">
    <location>
        <begin position="167"/>
        <end position="202"/>
    </location>
</feature>
<comment type="caution">
    <text evidence="8">The sequence shown here is derived from an EMBL/GenBank/DDBJ whole genome shotgun (WGS) entry which is preliminary data.</text>
</comment>
<evidence type="ECO:0000313" key="8">
    <source>
        <dbReference type="EMBL" id="GCC24021.1"/>
    </source>
</evidence>
<dbReference type="InterPro" id="IPR050630">
    <property type="entry name" value="WD_repeat_EMAP"/>
</dbReference>
<dbReference type="GO" id="GO:0036126">
    <property type="term" value="C:sperm flagellum"/>
    <property type="evidence" value="ECO:0007669"/>
    <property type="project" value="TreeGrafter"/>
</dbReference>
<feature type="compositionally biased region" description="Basic and acidic residues" evidence="7">
    <location>
        <begin position="28"/>
        <end position="39"/>
    </location>
</feature>
<feature type="repeat" description="WD" evidence="6">
    <location>
        <begin position="621"/>
        <end position="662"/>
    </location>
</feature>
<proteinExistence type="predicted"/>
<dbReference type="PANTHER" id="PTHR13720">
    <property type="entry name" value="WD-40 REPEAT PROTEIN"/>
    <property type="match status" value="1"/>
</dbReference>
<dbReference type="InterPro" id="IPR011992">
    <property type="entry name" value="EF-hand-dom_pair"/>
</dbReference>
<dbReference type="PROSITE" id="PS50082">
    <property type="entry name" value="WD_REPEATS_2"/>
    <property type="match status" value="1"/>
</dbReference>
<organism evidence="8 9">
    <name type="scientific">Chiloscyllium punctatum</name>
    <name type="common">Brownbanded bambooshark</name>
    <name type="synonym">Hemiscyllium punctatum</name>
    <dbReference type="NCBI Taxonomy" id="137246"/>
    <lineage>
        <taxon>Eukaryota</taxon>
        <taxon>Metazoa</taxon>
        <taxon>Chordata</taxon>
        <taxon>Craniata</taxon>
        <taxon>Vertebrata</taxon>
        <taxon>Chondrichthyes</taxon>
        <taxon>Elasmobranchii</taxon>
        <taxon>Galeomorphii</taxon>
        <taxon>Galeoidea</taxon>
        <taxon>Orectolobiformes</taxon>
        <taxon>Hemiscylliidae</taxon>
        <taxon>Chiloscyllium</taxon>
    </lineage>
</organism>
<dbReference type="OrthoDB" id="4899631at2759"/>
<evidence type="ECO:0000256" key="3">
    <source>
        <dbReference type="ARBA" id="ARBA00022737"/>
    </source>
</evidence>
<evidence type="ECO:0000256" key="5">
    <source>
        <dbReference type="ARBA" id="ARBA00040994"/>
    </source>
</evidence>
<dbReference type="InterPro" id="IPR036322">
    <property type="entry name" value="WD40_repeat_dom_sf"/>
</dbReference>
<keyword evidence="9" id="KW-1185">Reference proteome</keyword>
<protein>
    <recommendedName>
        <fullName evidence="5">Cilia- and flagella-associated protein 251</fullName>
    </recommendedName>
</protein>
<dbReference type="AlphaFoldDB" id="A0A401S0T5"/>
<dbReference type="EMBL" id="BEZZ01000045">
    <property type="protein sequence ID" value="GCC24021.1"/>
    <property type="molecule type" value="Genomic_DNA"/>
</dbReference>
<keyword evidence="3" id="KW-0677">Repeat</keyword>
<comment type="subcellular location">
    <subcellularLocation>
        <location evidence="1">Cell projection</location>
        <location evidence="1">Cilium</location>
    </subcellularLocation>
</comment>
<evidence type="ECO:0000256" key="1">
    <source>
        <dbReference type="ARBA" id="ARBA00004138"/>
    </source>
</evidence>
<dbReference type="Gene3D" id="2.130.10.10">
    <property type="entry name" value="YVTN repeat-like/Quinoprotein amine dehydrogenase"/>
    <property type="match status" value="2"/>
</dbReference>
<feature type="compositionally biased region" description="Polar residues" evidence="7">
    <location>
        <begin position="82"/>
        <end position="111"/>
    </location>
</feature>
<dbReference type="STRING" id="137246.A0A401S0T5"/>
<reference evidence="8 9" key="1">
    <citation type="journal article" date="2018" name="Nat. Ecol. Evol.">
        <title>Shark genomes provide insights into elasmobranch evolution and the origin of vertebrates.</title>
        <authorList>
            <person name="Hara Y"/>
            <person name="Yamaguchi K"/>
            <person name="Onimaru K"/>
            <person name="Kadota M"/>
            <person name="Koyanagi M"/>
            <person name="Keeley SD"/>
            <person name="Tatsumi K"/>
            <person name="Tanaka K"/>
            <person name="Motone F"/>
            <person name="Kageyama Y"/>
            <person name="Nozu R"/>
            <person name="Adachi N"/>
            <person name="Nishimura O"/>
            <person name="Nakagawa R"/>
            <person name="Tanegashima C"/>
            <person name="Kiyatake I"/>
            <person name="Matsumoto R"/>
            <person name="Murakumo K"/>
            <person name="Nishida K"/>
            <person name="Terakita A"/>
            <person name="Kuratani S"/>
            <person name="Sato K"/>
            <person name="Hyodo S Kuraku.S."/>
        </authorList>
    </citation>
    <scope>NUCLEOTIDE SEQUENCE [LARGE SCALE GENOMIC DNA]</scope>
</reference>
<dbReference type="SUPFAM" id="SSF50998">
    <property type="entry name" value="Quinoprotein alcohol dehydrogenase-like"/>
    <property type="match status" value="1"/>
</dbReference>
<feature type="region of interest" description="Disordered" evidence="7">
    <location>
        <begin position="21"/>
        <end position="215"/>
    </location>
</feature>
<name>A0A401S0T5_CHIPU</name>
<sequence length="1171" mass="129379">MIRLVIFKSKAQQCLNMAESEQDLTEDVSGRDAEKHSEAPQELLENVGEQFDQNEGNRSLSSSSRKIIFFSETENAEEKDSTSTPEDTGQPATNEVTMGESPVNQASQSTDLQDEVVSEGRETVSAALSPLADSETHPAEEKKHDSDIEEQMKVEKQMDQVGVRPSVASSTSAQRPSTSGSRSKMDSTSTSQVIEQDGQGTVSHEAAEGARTFSAPPRLRPDLAFCLPNVVTSDLCSCVADDSRETDASLVETAVCDTVFEEKSYIKQNSLNLVWSFGINRDTPVHALHIDNRRLILYASSHTAVINNFSITRQHLLQGHCSPLSCIAVSGNRRWVATADQGPESLVIVWDTFSGIPVQTLFDCHPEGGVGAMAMTQDAKYLATVGRGTVQRMSIWDWTSETKGPLCSVDLSPAFSFQTFVLFNPEDNTELLSNSKTEVVFYTWKDNQLEFASPILTDETFNKIVGLYSQSVFHLTPSQVLTATSAGNLVIWDTVSAPQIQLDAVKSYKKKALKLMNLQSDSITVVTVSDRYIVTCDVKGCIKFYDEQLCLLNWYSNFNLGAISSISFSSQPATKANEKTSYPSQSTISAEQFIVRNFVVATVDATVAHVTGDGCKLEMLLQEHGAAVHAIACNPAQPFICMGSYCGLLKVWNYEKKEPVCSRLFGTGNYIQCVTYNKAGSMLGVGFTDGCVRILDALSLTDELPEPFQYARDAITQITFSHDSRFLATVDSKTTVTVFMLKDKSWQYLGRQNAHFKQIRSLTFGTYLDSNQPRLLSFGEDRVLVEYNLASSTVDDLQILSSERIEQSAIPTCMTWYPPISKESFIVTANNQYKLKLYNATTKMCRKTVLSPMYGSPVRKMEVLPFSNGKENKIGYLAYITDDKVGLQTLPLDGNPHKSCAVICHGRMVSNIACSNDGSYIFTAGGDDCTVHMWKVDLVAHEAVTALGGEELIPFYGLLEGGRDGELFTEMENYFYYSQLRYQHVSTMQPREISTHIPLQEVPFMMRALGFYPTEKEIEDMLNEVKFSKYVDTGTYVTDIDLGEFIKLYINHRPVFGITASELHRVFDVLGYNNENGEKIIKLGELLQLLQSGGECMAEEEVAECLSTLLGLNPEGGSSELISFDAKSASALLEEQLPQEITSELFMNEILGFPQISTCGEEAAVPTAAPT</sequence>
<dbReference type="InterPro" id="IPR001680">
    <property type="entry name" value="WD40_rpt"/>
</dbReference>
<keyword evidence="2 6" id="KW-0853">WD repeat</keyword>
<dbReference type="SUPFAM" id="SSF47473">
    <property type="entry name" value="EF-hand"/>
    <property type="match status" value="1"/>
</dbReference>
<dbReference type="InterPro" id="IPR011047">
    <property type="entry name" value="Quinoprotein_ADH-like_sf"/>
</dbReference>
<dbReference type="OMA" id="YYAQIRA"/>
<evidence type="ECO:0000256" key="2">
    <source>
        <dbReference type="ARBA" id="ARBA00022574"/>
    </source>
</evidence>
<gene>
    <name evidence="8" type="ORF">chiPu_0002420</name>
</gene>
<dbReference type="PANTHER" id="PTHR13720:SF13">
    <property type="entry name" value="CILIA- AND FLAGELLA-ASSOCIATED PROTEIN 251"/>
    <property type="match status" value="1"/>
</dbReference>
<evidence type="ECO:0000256" key="4">
    <source>
        <dbReference type="ARBA" id="ARBA00023273"/>
    </source>
</evidence>
<dbReference type="SUPFAM" id="SSF50978">
    <property type="entry name" value="WD40 repeat-like"/>
    <property type="match status" value="1"/>
</dbReference>
<dbReference type="FunFam" id="2.130.10.10:FF:000427">
    <property type="entry name" value="WD repeat domain 66"/>
    <property type="match status" value="1"/>
</dbReference>
<dbReference type="Gene3D" id="1.10.238.10">
    <property type="entry name" value="EF-hand"/>
    <property type="match status" value="1"/>
</dbReference>
<evidence type="ECO:0000256" key="7">
    <source>
        <dbReference type="SAM" id="MobiDB-lite"/>
    </source>
</evidence>
<keyword evidence="4" id="KW-0966">Cell projection</keyword>
<dbReference type="SMART" id="SM00320">
    <property type="entry name" value="WD40"/>
    <property type="match status" value="7"/>
</dbReference>
<dbReference type="InterPro" id="IPR015943">
    <property type="entry name" value="WD40/YVTN_repeat-like_dom_sf"/>
</dbReference>